<evidence type="ECO:0000313" key="2">
    <source>
        <dbReference type="Proteomes" id="UP001500827"/>
    </source>
</evidence>
<comment type="caution">
    <text evidence="1">The sequence shown here is derived from an EMBL/GenBank/DDBJ whole genome shotgun (WGS) entry which is preliminary data.</text>
</comment>
<gene>
    <name evidence="1" type="ORF">GCM10022276_02290</name>
</gene>
<proteinExistence type="predicted"/>
<accession>A0ABP7KS95</accession>
<evidence type="ECO:0008006" key="3">
    <source>
        <dbReference type="Google" id="ProtNLM"/>
    </source>
</evidence>
<reference evidence="2" key="1">
    <citation type="journal article" date="2019" name="Int. J. Syst. Evol. Microbiol.">
        <title>The Global Catalogue of Microorganisms (GCM) 10K type strain sequencing project: providing services to taxonomists for standard genome sequencing and annotation.</title>
        <authorList>
            <consortium name="The Broad Institute Genomics Platform"/>
            <consortium name="The Broad Institute Genome Sequencing Center for Infectious Disease"/>
            <person name="Wu L."/>
            <person name="Ma J."/>
        </authorList>
    </citation>
    <scope>NUCLEOTIDE SEQUENCE [LARGE SCALE GENOMIC DNA]</scope>
    <source>
        <strain evidence="2">JCM 17543</strain>
    </source>
</reference>
<name>A0ABP7KS95_9SPHN</name>
<protein>
    <recommendedName>
        <fullName evidence="3">Secreted protein</fullName>
    </recommendedName>
</protein>
<sequence>MTIALTILILAAQSGANAPAVGEKPKLVCRESEQDTGTHIRAGRRCKTAEEWDRDDIEKRTKATTMRVTTGQGDALTKQPPQ</sequence>
<evidence type="ECO:0000313" key="1">
    <source>
        <dbReference type="EMBL" id="GAA3886756.1"/>
    </source>
</evidence>
<dbReference type="RefSeq" id="WP_344697858.1">
    <property type="nucleotide sequence ID" value="NZ_BAABBM010000001.1"/>
</dbReference>
<dbReference type="EMBL" id="BAABBM010000001">
    <property type="protein sequence ID" value="GAA3886756.1"/>
    <property type="molecule type" value="Genomic_DNA"/>
</dbReference>
<organism evidence="1 2">
    <name type="scientific">Sphingomonas limnosediminicola</name>
    <dbReference type="NCBI Taxonomy" id="940133"/>
    <lineage>
        <taxon>Bacteria</taxon>
        <taxon>Pseudomonadati</taxon>
        <taxon>Pseudomonadota</taxon>
        <taxon>Alphaproteobacteria</taxon>
        <taxon>Sphingomonadales</taxon>
        <taxon>Sphingomonadaceae</taxon>
        <taxon>Sphingomonas</taxon>
    </lineage>
</organism>
<dbReference type="Proteomes" id="UP001500827">
    <property type="component" value="Unassembled WGS sequence"/>
</dbReference>
<keyword evidence="2" id="KW-1185">Reference proteome</keyword>